<keyword evidence="7" id="KW-0539">Nucleus</keyword>
<dbReference type="Pfam" id="PF00172">
    <property type="entry name" value="Zn_clus"/>
    <property type="match status" value="1"/>
</dbReference>
<comment type="caution">
    <text evidence="10">The sequence shown here is derived from an EMBL/GenBank/DDBJ whole genome shotgun (WGS) entry which is preliminary data.</text>
</comment>
<evidence type="ECO:0000259" key="9">
    <source>
        <dbReference type="PROSITE" id="PS50048"/>
    </source>
</evidence>
<keyword evidence="3" id="KW-0862">Zinc</keyword>
<dbReference type="PROSITE" id="PS50048">
    <property type="entry name" value="ZN2_CY6_FUNGAL_2"/>
    <property type="match status" value="1"/>
</dbReference>
<dbReference type="InterPro" id="IPR001138">
    <property type="entry name" value="Zn2Cys6_DnaBD"/>
</dbReference>
<dbReference type="InterPro" id="IPR036864">
    <property type="entry name" value="Zn2-C6_fun-type_DNA-bd_sf"/>
</dbReference>
<keyword evidence="4" id="KW-0805">Transcription regulation</keyword>
<evidence type="ECO:0000256" key="3">
    <source>
        <dbReference type="ARBA" id="ARBA00022833"/>
    </source>
</evidence>
<dbReference type="Gene3D" id="4.10.240.10">
    <property type="entry name" value="Zn(2)-C6 fungal-type DNA-binding domain"/>
    <property type="match status" value="1"/>
</dbReference>
<evidence type="ECO:0000256" key="6">
    <source>
        <dbReference type="ARBA" id="ARBA00023163"/>
    </source>
</evidence>
<dbReference type="EMBL" id="JAGTJR010000028">
    <property type="protein sequence ID" value="KAH7041935.1"/>
    <property type="molecule type" value="Genomic_DNA"/>
</dbReference>
<evidence type="ECO:0000256" key="2">
    <source>
        <dbReference type="ARBA" id="ARBA00022723"/>
    </source>
</evidence>
<evidence type="ECO:0000256" key="5">
    <source>
        <dbReference type="ARBA" id="ARBA00023125"/>
    </source>
</evidence>
<dbReference type="PANTHER" id="PTHR31313">
    <property type="entry name" value="TY1 ENHANCER ACTIVATOR"/>
    <property type="match status" value="1"/>
</dbReference>
<organism evidence="10 11">
    <name type="scientific">Macrophomina phaseolina</name>
    <dbReference type="NCBI Taxonomy" id="35725"/>
    <lineage>
        <taxon>Eukaryota</taxon>
        <taxon>Fungi</taxon>
        <taxon>Dikarya</taxon>
        <taxon>Ascomycota</taxon>
        <taxon>Pezizomycotina</taxon>
        <taxon>Dothideomycetes</taxon>
        <taxon>Dothideomycetes incertae sedis</taxon>
        <taxon>Botryosphaeriales</taxon>
        <taxon>Botryosphaeriaceae</taxon>
        <taxon>Macrophomina</taxon>
    </lineage>
</organism>
<reference evidence="10 11" key="1">
    <citation type="journal article" date="2021" name="Nat. Commun.">
        <title>Genetic determinants of endophytism in the Arabidopsis root mycobiome.</title>
        <authorList>
            <person name="Mesny F."/>
            <person name="Miyauchi S."/>
            <person name="Thiergart T."/>
            <person name="Pickel B."/>
            <person name="Atanasova L."/>
            <person name="Karlsson M."/>
            <person name="Huettel B."/>
            <person name="Barry K.W."/>
            <person name="Haridas S."/>
            <person name="Chen C."/>
            <person name="Bauer D."/>
            <person name="Andreopoulos W."/>
            <person name="Pangilinan J."/>
            <person name="LaButti K."/>
            <person name="Riley R."/>
            <person name="Lipzen A."/>
            <person name="Clum A."/>
            <person name="Drula E."/>
            <person name="Henrissat B."/>
            <person name="Kohler A."/>
            <person name="Grigoriev I.V."/>
            <person name="Martin F.M."/>
            <person name="Hacquard S."/>
        </authorList>
    </citation>
    <scope>NUCLEOTIDE SEQUENCE [LARGE SCALE GENOMIC DNA]</scope>
    <source>
        <strain evidence="10 11">MPI-SDFR-AT-0080</strain>
    </source>
</reference>
<dbReference type="InterPro" id="IPR007219">
    <property type="entry name" value="XnlR_reg_dom"/>
</dbReference>
<feature type="domain" description="Zn(2)-C6 fungal-type" evidence="9">
    <location>
        <begin position="30"/>
        <end position="60"/>
    </location>
</feature>
<dbReference type="PROSITE" id="PS00463">
    <property type="entry name" value="ZN2_CY6_FUNGAL_1"/>
    <property type="match status" value="1"/>
</dbReference>
<accession>A0ABQ8G3M7</accession>
<feature type="region of interest" description="Disordered" evidence="8">
    <location>
        <begin position="619"/>
        <end position="638"/>
    </location>
</feature>
<feature type="region of interest" description="Disordered" evidence="8">
    <location>
        <begin position="162"/>
        <end position="194"/>
    </location>
</feature>
<gene>
    <name evidence="10" type="ORF">B0J12DRAFT_675005</name>
</gene>
<dbReference type="SMART" id="SM00906">
    <property type="entry name" value="Fungal_trans"/>
    <property type="match status" value="1"/>
</dbReference>
<dbReference type="Proteomes" id="UP000774617">
    <property type="component" value="Unassembled WGS sequence"/>
</dbReference>
<keyword evidence="2" id="KW-0479">Metal-binding</keyword>
<sequence>MLGSTSRGAPDQQSDIPAARAIKRKYTSKACEECRRRRAKCDGAKPACTRCTGRGIECHFRFEEDGRRPAPKSYVQLLRNRIEVLERALRANGIDVDAAVAQAVAYGGPVVAPSADPNAPTSFESEAGASSTQFEELCVAFEGALSLDESLNFDQDGEIRYYGPTSGRMDFQPTGSGGRDSPPGTQSDNTSRYISPRREHTLLLRAADNEVQVPTDLKAELIDNYFTWDGPWFHVVNEELFRKSEPINGRYSSPLLLNCILAIGSRFSDRTELRTNPNDANTAGKAFLEKAEELLQYELKFPNITTVQALSLIGTMYFAIGADAPGWMHHGMGMRLALDLGLNLDAAALSGSHLIPSEELELRRQLYWAMYTNDKLAAGYTGRVCTMLDAQGSVNINSNSKPFQTAMMSLSRIYEKIMTNLYAPKPLLRGPQKIPFLSSCILELKTWFYDLPPEMRIDRAFRNPVCPQVYTTHMVYHTSYIILMQPFLVRPRNSSQTTAAAAGPENHAITKKADAICYEASRQLVLVARKYRQAYGSFRKSPITATHCTLSAALVLLRLARQNNDGGDSAKTISAKDIRMIEDCLQVLKELSTAWNIAKKIRDSLVKLYQQLRSASEDVGQSSGLGLPNTDSGSSATSDPLLATQMLAAEQAEAFPQAFSGDSAPGVPESMSLADFSEEMLFDDSLWVNTGLDPTLDSLTSDYNSFDILGQW</sequence>
<name>A0ABQ8G3M7_9PEZI</name>
<evidence type="ECO:0000313" key="11">
    <source>
        <dbReference type="Proteomes" id="UP000774617"/>
    </source>
</evidence>
<keyword evidence="5" id="KW-0238">DNA-binding</keyword>
<dbReference type="CDD" id="cd12148">
    <property type="entry name" value="fungal_TF_MHR"/>
    <property type="match status" value="1"/>
</dbReference>
<comment type="subcellular location">
    <subcellularLocation>
        <location evidence="1">Nucleus</location>
    </subcellularLocation>
</comment>
<dbReference type="SUPFAM" id="SSF57701">
    <property type="entry name" value="Zn2/Cys6 DNA-binding domain"/>
    <property type="match status" value="1"/>
</dbReference>
<protein>
    <submittedName>
        <fullName evidence="10">C6 transcription factor</fullName>
    </submittedName>
</protein>
<dbReference type="PANTHER" id="PTHR31313:SF83">
    <property type="entry name" value="ZN(II)2CYS6 TRANSCRIPTION FACTOR (EUROFUNG)"/>
    <property type="match status" value="1"/>
</dbReference>
<dbReference type="CDD" id="cd14723">
    <property type="entry name" value="ZIP_Ppr1"/>
    <property type="match status" value="1"/>
</dbReference>
<proteinExistence type="predicted"/>
<keyword evidence="6" id="KW-0804">Transcription</keyword>
<evidence type="ECO:0000256" key="8">
    <source>
        <dbReference type="SAM" id="MobiDB-lite"/>
    </source>
</evidence>
<evidence type="ECO:0000313" key="10">
    <source>
        <dbReference type="EMBL" id="KAH7041935.1"/>
    </source>
</evidence>
<evidence type="ECO:0000256" key="7">
    <source>
        <dbReference type="ARBA" id="ARBA00023242"/>
    </source>
</evidence>
<evidence type="ECO:0000256" key="1">
    <source>
        <dbReference type="ARBA" id="ARBA00004123"/>
    </source>
</evidence>
<dbReference type="InterPro" id="IPR051615">
    <property type="entry name" value="Transcr_Regulatory_Elem"/>
</dbReference>
<evidence type="ECO:0000256" key="4">
    <source>
        <dbReference type="ARBA" id="ARBA00023015"/>
    </source>
</evidence>
<dbReference type="SMART" id="SM00066">
    <property type="entry name" value="GAL4"/>
    <property type="match status" value="1"/>
</dbReference>
<dbReference type="Pfam" id="PF04082">
    <property type="entry name" value="Fungal_trans"/>
    <property type="match status" value="1"/>
</dbReference>
<keyword evidence="11" id="KW-1185">Reference proteome</keyword>
<feature type="compositionally biased region" description="Polar residues" evidence="8">
    <location>
        <begin position="183"/>
        <end position="193"/>
    </location>
</feature>
<dbReference type="CDD" id="cd00067">
    <property type="entry name" value="GAL4"/>
    <property type="match status" value="1"/>
</dbReference>